<dbReference type="GO" id="GO:0003677">
    <property type="term" value="F:DNA binding"/>
    <property type="evidence" value="ECO:0007669"/>
    <property type="project" value="InterPro"/>
</dbReference>
<reference evidence="1" key="2">
    <citation type="submission" date="2023-01" db="EMBL/GenBank/DDBJ databases">
        <authorList>
            <person name="Sun Q."/>
            <person name="Evtushenko L."/>
        </authorList>
    </citation>
    <scope>NUCLEOTIDE SEQUENCE</scope>
    <source>
        <strain evidence="1">VKM B-2222</strain>
    </source>
</reference>
<protein>
    <recommendedName>
        <fullName evidence="3">Helix-turn-helix domain-containing protein</fullName>
    </recommendedName>
</protein>
<organism evidence="1 2">
    <name type="scientific">Paracoccus kondratievae</name>
    <dbReference type="NCBI Taxonomy" id="135740"/>
    <lineage>
        <taxon>Bacteria</taxon>
        <taxon>Pseudomonadati</taxon>
        <taxon>Pseudomonadota</taxon>
        <taxon>Alphaproteobacteria</taxon>
        <taxon>Rhodobacterales</taxon>
        <taxon>Paracoccaceae</taxon>
        <taxon>Paracoccus</taxon>
    </lineage>
</organism>
<evidence type="ECO:0008006" key="3">
    <source>
        <dbReference type="Google" id="ProtNLM"/>
    </source>
</evidence>
<dbReference type="InterPro" id="IPR010982">
    <property type="entry name" value="Lambda_DNA-bd_dom_sf"/>
</dbReference>
<reference evidence="1" key="1">
    <citation type="journal article" date="2014" name="Int. J. Syst. Evol. Microbiol.">
        <title>Complete genome sequence of Corynebacterium casei LMG S-19264T (=DSM 44701T), isolated from a smear-ripened cheese.</title>
        <authorList>
            <consortium name="US DOE Joint Genome Institute (JGI-PGF)"/>
            <person name="Walter F."/>
            <person name="Albersmeier A."/>
            <person name="Kalinowski J."/>
            <person name="Ruckert C."/>
        </authorList>
    </citation>
    <scope>NUCLEOTIDE SEQUENCE</scope>
    <source>
        <strain evidence="1">VKM B-2222</strain>
    </source>
</reference>
<dbReference type="Gene3D" id="1.10.260.40">
    <property type="entry name" value="lambda repressor-like DNA-binding domains"/>
    <property type="match status" value="1"/>
</dbReference>
<accession>A0AAD3RT71</accession>
<dbReference type="AlphaFoldDB" id="A0AAD3RT71"/>
<keyword evidence="2" id="KW-1185">Reference proteome</keyword>
<evidence type="ECO:0000313" key="1">
    <source>
        <dbReference type="EMBL" id="GLK63496.1"/>
    </source>
</evidence>
<gene>
    <name evidence="1" type="ORF">GCM10017635_09660</name>
</gene>
<sequence length="87" mass="9735">MSTLRDYIKSQPRKSRKEWADCFGISRPYLYGLMEGTRHPSLDVALRIADITEGAVPVMAWPNLAAVIRAATPTRQPRQPKRKAGVA</sequence>
<comment type="caution">
    <text evidence="1">The sequence shown here is derived from an EMBL/GenBank/DDBJ whole genome shotgun (WGS) entry which is preliminary data.</text>
</comment>
<dbReference type="SUPFAM" id="SSF47413">
    <property type="entry name" value="lambda repressor-like DNA-binding domains"/>
    <property type="match status" value="1"/>
</dbReference>
<dbReference type="Proteomes" id="UP001143349">
    <property type="component" value="Unassembled WGS sequence"/>
</dbReference>
<evidence type="ECO:0000313" key="2">
    <source>
        <dbReference type="Proteomes" id="UP001143349"/>
    </source>
</evidence>
<dbReference type="InterPro" id="IPR001387">
    <property type="entry name" value="Cro/C1-type_HTH"/>
</dbReference>
<dbReference type="EMBL" id="BSFH01000017">
    <property type="protein sequence ID" value="GLK63496.1"/>
    <property type="molecule type" value="Genomic_DNA"/>
</dbReference>
<proteinExistence type="predicted"/>
<dbReference type="CDD" id="cd00093">
    <property type="entry name" value="HTH_XRE"/>
    <property type="match status" value="1"/>
</dbReference>
<name>A0AAD3RT71_9RHOB</name>